<name>A0A383CWR3_9ZZZZ</name>
<protein>
    <recommendedName>
        <fullName evidence="2">Peptidase M20 dimerisation domain-containing protein</fullName>
    </recommendedName>
</protein>
<dbReference type="EMBL" id="UINC01212240">
    <property type="protein sequence ID" value="SVE36473.1"/>
    <property type="molecule type" value="Genomic_DNA"/>
</dbReference>
<dbReference type="PANTHER" id="PTHR43808">
    <property type="entry name" value="ACETYLORNITHINE DEACETYLASE"/>
    <property type="match status" value="1"/>
</dbReference>
<dbReference type="Gene3D" id="3.40.630.10">
    <property type="entry name" value="Zn peptidases"/>
    <property type="match status" value="1"/>
</dbReference>
<evidence type="ECO:0000313" key="1">
    <source>
        <dbReference type="EMBL" id="SVE36473.1"/>
    </source>
</evidence>
<proteinExistence type="predicted"/>
<organism evidence="1">
    <name type="scientific">marine metagenome</name>
    <dbReference type="NCBI Taxonomy" id="408172"/>
    <lineage>
        <taxon>unclassified sequences</taxon>
        <taxon>metagenomes</taxon>
        <taxon>ecological metagenomes</taxon>
    </lineage>
</organism>
<dbReference type="InterPro" id="IPR050072">
    <property type="entry name" value="Peptidase_M20A"/>
</dbReference>
<dbReference type="GO" id="GO:0016787">
    <property type="term" value="F:hydrolase activity"/>
    <property type="evidence" value="ECO:0007669"/>
    <property type="project" value="InterPro"/>
</dbReference>
<dbReference type="Pfam" id="PF01546">
    <property type="entry name" value="Peptidase_M20"/>
    <property type="match status" value="1"/>
</dbReference>
<dbReference type="InterPro" id="IPR002933">
    <property type="entry name" value="Peptidase_M20"/>
</dbReference>
<evidence type="ECO:0008006" key="2">
    <source>
        <dbReference type="Google" id="ProtNLM"/>
    </source>
</evidence>
<sequence length="124" mass="12898">MIPGQTPEGVVEGFKEVIARATAKDDALDAAVEDPFFVCAALGTDEEAHIVSSAAEACRAVLGEATISGVPYATDGSPFSARGVPTIVFGPGSIDQAHGAVEWVDCQQVLQAVDIYQQIMQSCD</sequence>
<dbReference type="SUPFAM" id="SSF53187">
    <property type="entry name" value="Zn-dependent exopeptidases"/>
    <property type="match status" value="1"/>
</dbReference>
<reference evidence="1" key="1">
    <citation type="submission" date="2018-05" db="EMBL/GenBank/DDBJ databases">
        <authorList>
            <person name="Lanie J.A."/>
            <person name="Ng W.-L."/>
            <person name="Kazmierczak K.M."/>
            <person name="Andrzejewski T.M."/>
            <person name="Davidsen T.M."/>
            <person name="Wayne K.J."/>
            <person name="Tettelin H."/>
            <person name="Glass J.I."/>
            <person name="Rusch D."/>
            <person name="Podicherti R."/>
            <person name="Tsui H.-C.T."/>
            <person name="Winkler M.E."/>
        </authorList>
    </citation>
    <scope>NUCLEOTIDE SEQUENCE</scope>
</reference>
<gene>
    <name evidence="1" type="ORF">METZ01_LOCUS489327</name>
</gene>
<dbReference type="Gene3D" id="3.30.70.360">
    <property type="match status" value="1"/>
</dbReference>
<dbReference type="AlphaFoldDB" id="A0A383CWR3"/>
<accession>A0A383CWR3</accession>